<evidence type="ECO:0000256" key="7">
    <source>
        <dbReference type="ARBA" id="ARBA00023242"/>
    </source>
</evidence>
<dbReference type="InterPro" id="IPR051061">
    <property type="entry name" value="Zinc_finger_trans_reg"/>
</dbReference>
<comment type="subcellular location">
    <subcellularLocation>
        <location evidence="1">Nucleus</location>
    </subcellularLocation>
</comment>
<accession>A8PF44</accession>
<keyword evidence="5" id="KW-0805">Transcription regulation</keyword>
<evidence type="ECO:0000256" key="9">
    <source>
        <dbReference type="SAM" id="MobiDB-lite"/>
    </source>
</evidence>
<dbReference type="EMBL" id="AACS02000008">
    <property type="protein sequence ID" value="EAU80975.2"/>
    <property type="molecule type" value="Genomic_DNA"/>
</dbReference>
<dbReference type="HOGENOM" id="CLU_645592_0_0_1"/>
<name>A8PF44_COPC7</name>
<dbReference type="SUPFAM" id="SSF57667">
    <property type="entry name" value="beta-beta-alpha zinc fingers"/>
    <property type="match status" value="1"/>
</dbReference>
<evidence type="ECO:0000313" key="11">
    <source>
        <dbReference type="EMBL" id="EAU80975.2"/>
    </source>
</evidence>
<feature type="domain" description="C2H2-type" evidence="10">
    <location>
        <begin position="138"/>
        <end position="161"/>
    </location>
</feature>
<dbReference type="GO" id="GO:0006357">
    <property type="term" value="P:regulation of transcription by RNA polymerase II"/>
    <property type="evidence" value="ECO:0007669"/>
    <property type="project" value="TreeGrafter"/>
</dbReference>
<evidence type="ECO:0000256" key="6">
    <source>
        <dbReference type="ARBA" id="ARBA00023163"/>
    </source>
</evidence>
<dbReference type="GeneID" id="6017578"/>
<dbReference type="PROSITE" id="PS50157">
    <property type="entry name" value="ZINC_FINGER_C2H2_2"/>
    <property type="match status" value="1"/>
</dbReference>
<dbReference type="Proteomes" id="UP000001861">
    <property type="component" value="Unassembled WGS sequence"/>
</dbReference>
<dbReference type="OrthoDB" id="654211at2759"/>
<dbReference type="Pfam" id="PF00096">
    <property type="entry name" value="zf-C2H2"/>
    <property type="match status" value="1"/>
</dbReference>
<dbReference type="PROSITE" id="PS00028">
    <property type="entry name" value="ZINC_FINGER_C2H2_1"/>
    <property type="match status" value="1"/>
</dbReference>
<dbReference type="SMART" id="SM00355">
    <property type="entry name" value="ZnF_C2H2"/>
    <property type="match status" value="8"/>
</dbReference>
<dbReference type="InterPro" id="IPR036236">
    <property type="entry name" value="Znf_C2H2_sf"/>
</dbReference>
<dbReference type="PANTHER" id="PTHR46179">
    <property type="entry name" value="ZINC FINGER PROTEIN"/>
    <property type="match status" value="1"/>
</dbReference>
<dbReference type="VEuPathDB" id="FungiDB:CC1G_03151"/>
<dbReference type="OMA" id="CNEAFAH"/>
<evidence type="ECO:0000256" key="4">
    <source>
        <dbReference type="ARBA" id="ARBA00022833"/>
    </source>
</evidence>
<keyword evidence="4" id="KW-0862">Zinc</keyword>
<proteinExistence type="predicted"/>
<protein>
    <recommendedName>
        <fullName evidence="10">C2H2-type domain-containing protein</fullName>
    </recommendedName>
</protein>
<dbReference type="InterPro" id="IPR013087">
    <property type="entry name" value="Znf_C2H2_type"/>
</dbReference>
<evidence type="ECO:0000256" key="2">
    <source>
        <dbReference type="ARBA" id="ARBA00022723"/>
    </source>
</evidence>
<gene>
    <name evidence="11" type="ORF">CC1G_03151</name>
</gene>
<organism evidence="11 12">
    <name type="scientific">Coprinopsis cinerea (strain Okayama-7 / 130 / ATCC MYA-4618 / FGSC 9003)</name>
    <name type="common">Inky cap fungus</name>
    <name type="synonym">Hormographiella aspergillata</name>
    <dbReference type="NCBI Taxonomy" id="240176"/>
    <lineage>
        <taxon>Eukaryota</taxon>
        <taxon>Fungi</taxon>
        <taxon>Dikarya</taxon>
        <taxon>Basidiomycota</taxon>
        <taxon>Agaricomycotina</taxon>
        <taxon>Agaricomycetes</taxon>
        <taxon>Agaricomycetidae</taxon>
        <taxon>Agaricales</taxon>
        <taxon>Agaricineae</taxon>
        <taxon>Psathyrellaceae</taxon>
        <taxon>Coprinopsis</taxon>
    </lineage>
</organism>
<reference evidence="11 12" key="1">
    <citation type="journal article" date="2010" name="Proc. Natl. Acad. Sci. U.S.A.">
        <title>Insights into evolution of multicellular fungi from the assembled chromosomes of the mushroom Coprinopsis cinerea (Coprinus cinereus).</title>
        <authorList>
            <person name="Stajich J.E."/>
            <person name="Wilke S.K."/>
            <person name="Ahren D."/>
            <person name="Au C.H."/>
            <person name="Birren B.W."/>
            <person name="Borodovsky M."/>
            <person name="Burns C."/>
            <person name="Canback B."/>
            <person name="Casselton L.A."/>
            <person name="Cheng C.K."/>
            <person name="Deng J."/>
            <person name="Dietrich F.S."/>
            <person name="Fargo D.C."/>
            <person name="Farman M.L."/>
            <person name="Gathman A.C."/>
            <person name="Goldberg J."/>
            <person name="Guigo R."/>
            <person name="Hoegger P.J."/>
            <person name="Hooker J.B."/>
            <person name="Huggins A."/>
            <person name="James T.Y."/>
            <person name="Kamada T."/>
            <person name="Kilaru S."/>
            <person name="Kodira C."/>
            <person name="Kues U."/>
            <person name="Kupfer D."/>
            <person name="Kwan H.S."/>
            <person name="Lomsadze A."/>
            <person name="Li W."/>
            <person name="Lilly W.W."/>
            <person name="Ma L.J."/>
            <person name="Mackey A.J."/>
            <person name="Manning G."/>
            <person name="Martin F."/>
            <person name="Muraguchi H."/>
            <person name="Natvig D.O."/>
            <person name="Palmerini H."/>
            <person name="Ramesh M.A."/>
            <person name="Rehmeyer C.J."/>
            <person name="Roe B.A."/>
            <person name="Shenoy N."/>
            <person name="Stanke M."/>
            <person name="Ter-Hovhannisyan V."/>
            <person name="Tunlid A."/>
            <person name="Velagapudi R."/>
            <person name="Vision T.J."/>
            <person name="Zeng Q."/>
            <person name="Zolan M.E."/>
            <person name="Pukkila P.J."/>
        </authorList>
    </citation>
    <scope>NUCLEOTIDE SEQUENCE [LARGE SCALE GENOMIC DNA]</scope>
    <source>
        <strain evidence="12">Okayama-7 / 130 / ATCC MYA-4618 / FGSC 9003</strain>
    </source>
</reference>
<dbReference type="GO" id="GO:0005634">
    <property type="term" value="C:nucleus"/>
    <property type="evidence" value="ECO:0007669"/>
    <property type="project" value="UniProtKB-SubCell"/>
</dbReference>
<sequence>MTGRRREVEEQGEPSDSYSLPPNHILSTHLTTHFVHCSSAHSTEPGRRMRRYIAYELVWALPKVKAAMRALGLGPLDIDGLRRLLAILKVKPPIRNDIKAKSGAVSCPQAPSRYLPSISSPVHGLYSKIMALTRKGPFICSTCNKEFKKWSRLMAHERREHDPNAIIKHFPCQFPNCNFTTKHKGSLNNHVTTFHNPDAEQFACQFPDCKFVTKLGKARLKQHALVHDPDAEQFPCEFPGCLYTTKYRPNLRLHALLHDADAKQFACEFPDCNFTTKHKPSLKKHAIIHDPDAERFACEFPGCEYVSTDKKSLKEHALVHDPDAEQFACQFPGCVYTSKRKKNLKQHVIVWHDPDAKQFACQSPGCKFVTKYAQNLRLHEGLKRCALQEASLSYNGHESADGSEAPAFNTRQVCLGQRFVVDCSK</sequence>
<dbReference type="PANTHER" id="PTHR46179:SF13">
    <property type="entry name" value="C2H2-TYPE DOMAIN-CONTAINING PROTEIN"/>
    <property type="match status" value="1"/>
</dbReference>
<dbReference type="KEGG" id="cci:CC1G_03151"/>
<keyword evidence="7" id="KW-0539">Nucleus</keyword>
<keyword evidence="2" id="KW-0479">Metal-binding</keyword>
<dbReference type="Gene3D" id="3.30.160.60">
    <property type="entry name" value="Classic Zinc Finger"/>
    <property type="match status" value="3"/>
</dbReference>
<evidence type="ECO:0000259" key="10">
    <source>
        <dbReference type="PROSITE" id="PS50157"/>
    </source>
</evidence>
<evidence type="ECO:0000313" key="12">
    <source>
        <dbReference type="Proteomes" id="UP000001861"/>
    </source>
</evidence>
<keyword evidence="3 8" id="KW-0863">Zinc-finger</keyword>
<dbReference type="InParanoid" id="A8PF44"/>
<evidence type="ECO:0000256" key="3">
    <source>
        <dbReference type="ARBA" id="ARBA00022771"/>
    </source>
</evidence>
<evidence type="ECO:0000256" key="8">
    <source>
        <dbReference type="PROSITE-ProRule" id="PRU00042"/>
    </source>
</evidence>
<feature type="region of interest" description="Disordered" evidence="9">
    <location>
        <begin position="1"/>
        <end position="22"/>
    </location>
</feature>
<dbReference type="RefSeq" id="XP_001840922.2">
    <property type="nucleotide sequence ID" value="XM_001840870.2"/>
</dbReference>
<dbReference type="eggNOG" id="KOG1721">
    <property type="taxonomic scope" value="Eukaryota"/>
</dbReference>
<dbReference type="GO" id="GO:0008270">
    <property type="term" value="F:zinc ion binding"/>
    <property type="evidence" value="ECO:0007669"/>
    <property type="project" value="UniProtKB-KW"/>
</dbReference>
<evidence type="ECO:0000256" key="5">
    <source>
        <dbReference type="ARBA" id="ARBA00023015"/>
    </source>
</evidence>
<keyword evidence="6" id="KW-0804">Transcription</keyword>
<keyword evidence="12" id="KW-1185">Reference proteome</keyword>
<comment type="caution">
    <text evidence="11">The sequence shown here is derived from an EMBL/GenBank/DDBJ whole genome shotgun (WGS) entry which is preliminary data.</text>
</comment>
<evidence type="ECO:0000256" key="1">
    <source>
        <dbReference type="ARBA" id="ARBA00004123"/>
    </source>
</evidence>
<dbReference type="AlphaFoldDB" id="A8PF44"/>